<dbReference type="PANTHER" id="PTHR21198">
    <property type="entry name" value="GLUTAMATE RACEMASE"/>
    <property type="match status" value="1"/>
</dbReference>
<evidence type="ECO:0000313" key="10">
    <source>
        <dbReference type="Proteomes" id="UP000634308"/>
    </source>
</evidence>
<dbReference type="InterPro" id="IPR001920">
    <property type="entry name" value="Asp/Glu_race"/>
</dbReference>
<accession>A0ABQ2RVW1</accession>
<feature type="binding site" evidence="7">
    <location>
        <begin position="186"/>
        <end position="187"/>
    </location>
    <ligand>
        <name>substrate</name>
    </ligand>
</feature>
<dbReference type="HAMAP" id="MF_00258">
    <property type="entry name" value="Glu_racemase"/>
    <property type="match status" value="1"/>
</dbReference>
<keyword evidence="3 7" id="KW-0133">Cell shape</keyword>
<feature type="binding site" evidence="7">
    <location>
        <begin position="42"/>
        <end position="43"/>
    </location>
    <ligand>
        <name>substrate</name>
    </ligand>
</feature>
<comment type="function">
    <text evidence="7">Provides the (R)-glutamate required for cell wall biosynthesis.</text>
</comment>
<dbReference type="Proteomes" id="UP000634308">
    <property type="component" value="Unassembled WGS sequence"/>
</dbReference>
<feature type="region of interest" description="Disordered" evidence="8">
    <location>
        <begin position="282"/>
        <end position="305"/>
    </location>
</feature>
<dbReference type="PANTHER" id="PTHR21198:SF2">
    <property type="entry name" value="GLUTAMATE RACEMASE"/>
    <property type="match status" value="1"/>
</dbReference>
<evidence type="ECO:0000256" key="3">
    <source>
        <dbReference type="ARBA" id="ARBA00022960"/>
    </source>
</evidence>
<evidence type="ECO:0000256" key="5">
    <source>
        <dbReference type="ARBA" id="ARBA00023235"/>
    </source>
</evidence>
<dbReference type="NCBIfam" id="TIGR00067">
    <property type="entry name" value="glut_race"/>
    <property type="match status" value="1"/>
</dbReference>
<evidence type="ECO:0000256" key="7">
    <source>
        <dbReference type="HAMAP-Rule" id="MF_00258"/>
    </source>
</evidence>
<evidence type="ECO:0000256" key="1">
    <source>
        <dbReference type="ARBA" id="ARBA00001602"/>
    </source>
</evidence>
<dbReference type="InterPro" id="IPR004391">
    <property type="entry name" value="Glu_race"/>
</dbReference>
<gene>
    <name evidence="7 9" type="primary">murI</name>
    <name evidence="9" type="ORF">GCM10008959_35880</name>
</gene>
<comment type="caution">
    <text evidence="9">The sequence shown here is derived from an EMBL/GenBank/DDBJ whole genome shotgun (WGS) entry which is preliminary data.</text>
</comment>
<comment type="pathway">
    <text evidence="7">Cell wall biogenesis; peptidoglycan biosynthesis.</text>
</comment>
<dbReference type="EMBL" id="BMQM01000035">
    <property type="protein sequence ID" value="GGR71015.1"/>
    <property type="molecule type" value="Genomic_DNA"/>
</dbReference>
<dbReference type="Pfam" id="PF01177">
    <property type="entry name" value="Asp_Glu_race"/>
    <property type="match status" value="1"/>
</dbReference>
<keyword evidence="10" id="KW-1185">Reference proteome</keyword>
<sequence>MSDAPLGVFDSGVGGLSVLADLRRALPGEDLLYLADTAHVPYGARPDDEIRDLTDRAVSALHARGVKGVVVACNTASAFSLGHLRSRFEMPIIGLVPAVKPAVLSTRSGVVGVLATPGTLRGTLLADVIREFADPAGVRVMRAVSTELVPLVEAGQADSARAREVLREILTPLAQAGADGLVLGCTHYPFLAGSIRAEFGDTFTLLDSGPAVARHTRRVLTERGLLSGRESGGQEHFLVTGDAARAAPVMAALLAAGGMTAGGMAADGMTAGGMTAGGMGPGGGAYTDGQSNRAAPLPRIESIQT</sequence>
<evidence type="ECO:0000256" key="4">
    <source>
        <dbReference type="ARBA" id="ARBA00022984"/>
    </source>
</evidence>
<dbReference type="PROSITE" id="PS00924">
    <property type="entry name" value="ASP_GLU_RACEMASE_2"/>
    <property type="match status" value="1"/>
</dbReference>
<organism evidence="9 10">
    <name type="scientific">Deinococcus seoulensis</name>
    <dbReference type="NCBI Taxonomy" id="1837379"/>
    <lineage>
        <taxon>Bacteria</taxon>
        <taxon>Thermotogati</taxon>
        <taxon>Deinococcota</taxon>
        <taxon>Deinococci</taxon>
        <taxon>Deinococcales</taxon>
        <taxon>Deinococcaceae</taxon>
        <taxon>Deinococcus</taxon>
    </lineage>
</organism>
<keyword evidence="6 7" id="KW-0961">Cell wall biogenesis/degradation</keyword>
<proteinExistence type="inferred from homology"/>
<comment type="similarity">
    <text evidence="7">Belongs to the aspartate/glutamate racemases family.</text>
</comment>
<dbReference type="PROSITE" id="PS00923">
    <property type="entry name" value="ASP_GLU_RACEMASE_1"/>
    <property type="match status" value="1"/>
</dbReference>
<dbReference type="RefSeq" id="WP_189066371.1">
    <property type="nucleotide sequence ID" value="NZ_BMQM01000035.1"/>
</dbReference>
<evidence type="ECO:0000256" key="8">
    <source>
        <dbReference type="SAM" id="MobiDB-lite"/>
    </source>
</evidence>
<dbReference type="EC" id="5.1.1.3" evidence="2 7"/>
<feature type="active site" description="Proton donor/acceptor" evidence="7">
    <location>
        <position position="73"/>
    </location>
</feature>
<dbReference type="InterPro" id="IPR033134">
    <property type="entry name" value="Asp/Glu_racemase_AS_2"/>
</dbReference>
<dbReference type="Gene3D" id="3.40.50.1860">
    <property type="match status" value="2"/>
</dbReference>
<dbReference type="InterPro" id="IPR015942">
    <property type="entry name" value="Asp/Glu/hydantoin_racemase"/>
</dbReference>
<protein>
    <recommendedName>
        <fullName evidence="2 7">Glutamate racemase</fullName>
        <ecNumber evidence="2 7">5.1.1.3</ecNumber>
    </recommendedName>
</protein>
<dbReference type="SUPFAM" id="SSF53681">
    <property type="entry name" value="Aspartate/glutamate racemase"/>
    <property type="match status" value="2"/>
</dbReference>
<evidence type="ECO:0000256" key="6">
    <source>
        <dbReference type="ARBA" id="ARBA00023316"/>
    </source>
</evidence>
<feature type="active site" description="Proton donor/acceptor" evidence="7">
    <location>
        <position position="185"/>
    </location>
</feature>
<keyword evidence="4 7" id="KW-0573">Peptidoglycan synthesis</keyword>
<evidence type="ECO:0000256" key="2">
    <source>
        <dbReference type="ARBA" id="ARBA00013090"/>
    </source>
</evidence>
<feature type="binding site" evidence="7">
    <location>
        <begin position="74"/>
        <end position="75"/>
    </location>
    <ligand>
        <name>substrate</name>
    </ligand>
</feature>
<comment type="catalytic activity">
    <reaction evidence="1 7">
        <text>L-glutamate = D-glutamate</text>
        <dbReference type="Rhea" id="RHEA:12813"/>
        <dbReference type="ChEBI" id="CHEBI:29985"/>
        <dbReference type="ChEBI" id="CHEBI:29986"/>
        <dbReference type="EC" id="5.1.1.3"/>
    </reaction>
</comment>
<name>A0ABQ2RVW1_9DEIO</name>
<reference evidence="10" key="1">
    <citation type="journal article" date="2019" name="Int. J. Syst. Evol. Microbiol.">
        <title>The Global Catalogue of Microorganisms (GCM) 10K type strain sequencing project: providing services to taxonomists for standard genome sequencing and annotation.</title>
        <authorList>
            <consortium name="The Broad Institute Genomics Platform"/>
            <consortium name="The Broad Institute Genome Sequencing Center for Infectious Disease"/>
            <person name="Wu L."/>
            <person name="Ma J."/>
        </authorList>
    </citation>
    <scope>NUCLEOTIDE SEQUENCE [LARGE SCALE GENOMIC DNA]</scope>
    <source>
        <strain evidence="10">JCM 31404</strain>
    </source>
</reference>
<evidence type="ECO:0000313" key="9">
    <source>
        <dbReference type="EMBL" id="GGR71015.1"/>
    </source>
</evidence>
<dbReference type="InterPro" id="IPR018187">
    <property type="entry name" value="Asp/Glu_racemase_AS_1"/>
</dbReference>
<feature type="binding site" evidence="7">
    <location>
        <begin position="10"/>
        <end position="11"/>
    </location>
    <ligand>
        <name>substrate</name>
    </ligand>
</feature>
<keyword evidence="5 7" id="KW-0413">Isomerase</keyword>